<proteinExistence type="predicted"/>
<dbReference type="Proteomes" id="UP000198393">
    <property type="component" value="Unassembled WGS sequence"/>
</dbReference>
<sequence length="42" mass="4643">MNLTNPAVTEGVNIFVNIIIILAAFAHALMFVNARKESQKKN</sequence>
<dbReference type="RefSeq" id="WP_262485918.1">
    <property type="nucleotide sequence ID" value="NZ_FZPD01000001.1"/>
</dbReference>
<reference evidence="2 3" key="1">
    <citation type="submission" date="2017-06" db="EMBL/GenBank/DDBJ databases">
        <authorList>
            <person name="Kim H.J."/>
            <person name="Triplett B.A."/>
        </authorList>
    </citation>
    <scope>NUCLEOTIDE SEQUENCE [LARGE SCALE GENOMIC DNA]</scope>
    <source>
        <strain evidence="2 3">DSM 19307</strain>
    </source>
</reference>
<gene>
    <name evidence="2" type="ORF">SAMN05421640_0234</name>
</gene>
<protein>
    <submittedName>
        <fullName evidence="2">Uncharacterized protein</fullName>
    </submittedName>
</protein>
<name>A0A239EN96_EKHLU</name>
<dbReference type="AlphaFoldDB" id="A0A239EN96"/>
<organism evidence="2 3">
    <name type="scientific">Ekhidna lutea</name>
    <dbReference type="NCBI Taxonomy" id="447679"/>
    <lineage>
        <taxon>Bacteria</taxon>
        <taxon>Pseudomonadati</taxon>
        <taxon>Bacteroidota</taxon>
        <taxon>Cytophagia</taxon>
        <taxon>Cytophagales</taxon>
        <taxon>Reichenbachiellaceae</taxon>
        <taxon>Ekhidna</taxon>
    </lineage>
</organism>
<accession>A0A239EN96</accession>
<evidence type="ECO:0000313" key="2">
    <source>
        <dbReference type="EMBL" id="SNS45881.1"/>
    </source>
</evidence>
<evidence type="ECO:0000256" key="1">
    <source>
        <dbReference type="SAM" id="Phobius"/>
    </source>
</evidence>
<dbReference type="EMBL" id="FZPD01000001">
    <property type="protein sequence ID" value="SNS45881.1"/>
    <property type="molecule type" value="Genomic_DNA"/>
</dbReference>
<keyword evidence="1" id="KW-1133">Transmembrane helix</keyword>
<keyword evidence="3" id="KW-1185">Reference proteome</keyword>
<feature type="transmembrane region" description="Helical" evidence="1">
    <location>
        <begin position="12"/>
        <end position="32"/>
    </location>
</feature>
<keyword evidence="1" id="KW-0812">Transmembrane</keyword>
<evidence type="ECO:0000313" key="3">
    <source>
        <dbReference type="Proteomes" id="UP000198393"/>
    </source>
</evidence>
<keyword evidence="1" id="KW-0472">Membrane</keyword>